<organism evidence="1 2">
    <name type="scientific">Streptomyces hirsutus</name>
    <dbReference type="NCBI Taxonomy" id="35620"/>
    <lineage>
        <taxon>Bacteria</taxon>
        <taxon>Bacillati</taxon>
        <taxon>Actinomycetota</taxon>
        <taxon>Actinomycetes</taxon>
        <taxon>Kitasatosporales</taxon>
        <taxon>Streptomycetaceae</taxon>
        <taxon>Streptomyces</taxon>
    </lineage>
</organism>
<sequence>MAWSLAELLAAEGRTKEAIAVLERHTPANSAILAWHLIDLGRVEDAVALLQQHDVTPVEPLWAGAPGDEPPF</sequence>
<protein>
    <recommendedName>
        <fullName evidence="3">Tetratricopeptide repeat protein</fullName>
    </recommendedName>
</protein>
<dbReference type="Pfam" id="PF07721">
    <property type="entry name" value="TPR_4"/>
    <property type="match status" value="2"/>
</dbReference>
<dbReference type="GeneID" id="91541089"/>
<name>A0ABZ1GE98_9ACTN</name>
<dbReference type="EMBL" id="CP109134">
    <property type="protein sequence ID" value="WSD04467.1"/>
    <property type="molecule type" value="Genomic_DNA"/>
</dbReference>
<evidence type="ECO:0008006" key="3">
    <source>
        <dbReference type="Google" id="ProtNLM"/>
    </source>
</evidence>
<dbReference type="InterPro" id="IPR011717">
    <property type="entry name" value="TPR-4"/>
</dbReference>
<accession>A0ABZ1GE98</accession>
<dbReference type="RefSeq" id="WP_326750799.1">
    <property type="nucleotide sequence ID" value="NZ_CP109134.1"/>
</dbReference>
<dbReference type="Proteomes" id="UP001335325">
    <property type="component" value="Chromosome"/>
</dbReference>
<evidence type="ECO:0000313" key="1">
    <source>
        <dbReference type="EMBL" id="WSD04467.1"/>
    </source>
</evidence>
<reference evidence="1 2" key="1">
    <citation type="submission" date="2022-10" db="EMBL/GenBank/DDBJ databases">
        <title>The complete genomes of actinobacterial strains from the NBC collection.</title>
        <authorList>
            <person name="Joergensen T.S."/>
            <person name="Alvarez Arevalo M."/>
            <person name="Sterndorff E.B."/>
            <person name="Faurdal D."/>
            <person name="Vuksanovic O."/>
            <person name="Mourched A.-S."/>
            <person name="Charusanti P."/>
            <person name="Shaw S."/>
            <person name="Blin K."/>
            <person name="Weber T."/>
        </authorList>
    </citation>
    <scope>NUCLEOTIDE SEQUENCE [LARGE SCALE GENOMIC DNA]</scope>
    <source>
        <strain evidence="1 2">NBC 01753</strain>
    </source>
</reference>
<evidence type="ECO:0000313" key="2">
    <source>
        <dbReference type="Proteomes" id="UP001335325"/>
    </source>
</evidence>
<proteinExistence type="predicted"/>
<keyword evidence="2" id="KW-1185">Reference proteome</keyword>
<gene>
    <name evidence="1" type="ORF">OIE73_00925</name>
</gene>